<protein>
    <submittedName>
        <fullName evidence="2">N-acetylneuraminate synthase</fullName>
    </submittedName>
</protein>
<name>A0A1B1Y6B8_9FLAO</name>
<feature type="domain" description="AFP-like" evidence="1">
    <location>
        <begin position="275"/>
        <end position="333"/>
    </location>
</feature>
<keyword evidence="3" id="KW-1185">Reference proteome</keyword>
<evidence type="ECO:0000259" key="1">
    <source>
        <dbReference type="PROSITE" id="PS50844"/>
    </source>
</evidence>
<evidence type="ECO:0000313" key="3">
    <source>
        <dbReference type="Proteomes" id="UP000092967"/>
    </source>
</evidence>
<dbReference type="GO" id="GO:0016051">
    <property type="term" value="P:carbohydrate biosynthetic process"/>
    <property type="evidence" value="ECO:0007669"/>
    <property type="project" value="InterPro"/>
</dbReference>
<dbReference type="RefSeq" id="WP_068826291.1">
    <property type="nucleotide sequence ID" value="NZ_CP014224.1"/>
</dbReference>
<dbReference type="EMBL" id="CP014224">
    <property type="protein sequence ID" value="ANW96305.1"/>
    <property type="molecule type" value="Genomic_DNA"/>
</dbReference>
<dbReference type="InterPro" id="IPR051690">
    <property type="entry name" value="PseI-like"/>
</dbReference>
<dbReference type="Pfam" id="PF08666">
    <property type="entry name" value="SAF"/>
    <property type="match status" value="1"/>
</dbReference>
<dbReference type="AlphaFoldDB" id="A0A1B1Y6B8"/>
<dbReference type="Pfam" id="PF03102">
    <property type="entry name" value="NeuB"/>
    <property type="match status" value="1"/>
</dbReference>
<proteinExistence type="predicted"/>
<dbReference type="GO" id="GO:0047444">
    <property type="term" value="F:N-acylneuraminate-9-phosphate synthase activity"/>
    <property type="evidence" value="ECO:0007669"/>
    <property type="project" value="TreeGrafter"/>
</dbReference>
<dbReference type="SUPFAM" id="SSF51269">
    <property type="entry name" value="AFP III-like domain"/>
    <property type="match status" value="1"/>
</dbReference>
<dbReference type="Gene3D" id="3.20.20.70">
    <property type="entry name" value="Aldolase class I"/>
    <property type="match status" value="1"/>
</dbReference>
<dbReference type="InterPro" id="IPR006190">
    <property type="entry name" value="SAF_AFP_Neu5Ac"/>
</dbReference>
<dbReference type="PANTHER" id="PTHR42966:SF1">
    <property type="entry name" value="SIALIC ACID SYNTHASE"/>
    <property type="match status" value="1"/>
</dbReference>
<dbReference type="CDD" id="cd11615">
    <property type="entry name" value="SAF_NeuB_like"/>
    <property type="match status" value="1"/>
</dbReference>
<dbReference type="STRING" id="1790137.AXE80_08450"/>
<sequence>MTFIIAEIAQAHDGSLGMAHAYIDAVAKTGCNAIKFQTHISEAESSIHEPFRVKFSKQDATRMEYWKRMEFTLEQWKGLKAHCDEVGLEFMSSPFSNAAVDLLEEVGVKQYKVGSGEVNNFVLLEKIAQTGKPVIISSGMSSFEELDKTIAFLKSRGVAYSILQCTTAYPTKPEQFGLNVIQELKNRYKVPVGFSDHSSSTEACIAATALGAEILEFHVVFDKEMFGPDAKASLTMAETSQLVKAVKNINIAMQNPVNKTDNSAFGDLKAIFEKSLAVNKDLNKGDVITFSDLETKKPKGFGILASDYEQVIGKKINKDLNQWDFLNEEDITE</sequence>
<dbReference type="InterPro" id="IPR057736">
    <property type="entry name" value="SAF_PseI/NeuA/NeuB"/>
</dbReference>
<dbReference type="OrthoDB" id="9814210at2"/>
<reference evidence="2 3" key="1">
    <citation type="submission" date="2016-02" db="EMBL/GenBank/DDBJ databases">
        <authorList>
            <person name="Wen L."/>
            <person name="He K."/>
            <person name="Yang H."/>
        </authorList>
    </citation>
    <scope>NUCLEOTIDE SEQUENCE [LARGE SCALE GENOMIC DNA]</scope>
    <source>
        <strain evidence="2 3">CZ1127</strain>
    </source>
</reference>
<gene>
    <name evidence="2" type="ORF">AXE80_08450</name>
</gene>
<dbReference type="KEGG" id="wfu:AXE80_08450"/>
<dbReference type="PANTHER" id="PTHR42966">
    <property type="entry name" value="N-ACETYLNEURAMINATE SYNTHASE"/>
    <property type="match status" value="1"/>
</dbReference>
<evidence type="ECO:0000313" key="2">
    <source>
        <dbReference type="EMBL" id="ANW96305.1"/>
    </source>
</evidence>
<dbReference type="InterPro" id="IPR013974">
    <property type="entry name" value="SAF"/>
</dbReference>
<dbReference type="Gene3D" id="3.90.1210.10">
    <property type="entry name" value="Antifreeze-like/N-acetylneuraminic acid synthase C-terminal domain"/>
    <property type="match status" value="1"/>
</dbReference>
<dbReference type="SUPFAM" id="SSF51569">
    <property type="entry name" value="Aldolase"/>
    <property type="match status" value="1"/>
</dbReference>
<accession>A0A1B1Y6B8</accession>
<dbReference type="InterPro" id="IPR036732">
    <property type="entry name" value="AFP_Neu5c_C_sf"/>
</dbReference>
<dbReference type="Proteomes" id="UP000092967">
    <property type="component" value="Chromosome"/>
</dbReference>
<organism evidence="2 3">
    <name type="scientific">Wenyingzhuangia fucanilytica</name>
    <dbReference type="NCBI Taxonomy" id="1790137"/>
    <lineage>
        <taxon>Bacteria</taxon>
        <taxon>Pseudomonadati</taxon>
        <taxon>Bacteroidota</taxon>
        <taxon>Flavobacteriia</taxon>
        <taxon>Flavobacteriales</taxon>
        <taxon>Flavobacteriaceae</taxon>
        <taxon>Wenyingzhuangia</taxon>
    </lineage>
</organism>
<dbReference type="InterPro" id="IPR013132">
    <property type="entry name" value="PseI/NeuA/B-like_N"/>
</dbReference>
<dbReference type="PROSITE" id="PS50844">
    <property type="entry name" value="AFP_LIKE"/>
    <property type="match status" value="1"/>
</dbReference>
<dbReference type="SMART" id="SM00858">
    <property type="entry name" value="SAF"/>
    <property type="match status" value="1"/>
</dbReference>
<dbReference type="InterPro" id="IPR013785">
    <property type="entry name" value="Aldolase_TIM"/>
</dbReference>